<evidence type="ECO:0000256" key="1">
    <source>
        <dbReference type="SAM" id="Phobius"/>
    </source>
</evidence>
<evidence type="ECO:0000313" key="3">
    <source>
        <dbReference type="Proteomes" id="UP001623232"/>
    </source>
</evidence>
<dbReference type="Proteomes" id="UP001623232">
    <property type="component" value="Chromosome"/>
</dbReference>
<gene>
    <name evidence="2" type="ORF">QEZ52_17135</name>
</gene>
<proteinExistence type="predicted"/>
<keyword evidence="3" id="KW-1185">Reference proteome</keyword>
<accession>A0ABZ2XQD5</accession>
<reference evidence="2 3" key="1">
    <citation type="submission" date="2023-04" db="EMBL/GenBank/DDBJ databases">
        <title>Complete genome sequence of Alisedimentitalea scapharcae.</title>
        <authorList>
            <person name="Rong J.-C."/>
            <person name="Yi M.-L."/>
            <person name="Zhao Q."/>
        </authorList>
    </citation>
    <scope>NUCLEOTIDE SEQUENCE [LARGE SCALE GENOMIC DNA]</scope>
    <source>
        <strain evidence="2 3">KCTC 42119</strain>
    </source>
</reference>
<protein>
    <submittedName>
        <fullName evidence="2">Uncharacterized protein</fullName>
    </submittedName>
</protein>
<feature type="transmembrane region" description="Helical" evidence="1">
    <location>
        <begin position="118"/>
        <end position="136"/>
    </location>
</feature>
<dbReference type="RefSeq" id="WP_406645691.1">
    <property type="nucleotide sequence ID" value="NZ_CP123584.1"/>
</dbReference>
<keyword evidence="1" id="KW-0472">Membrane</keyword>
<keyword evidence="1" id="KW-1133">Transmembrane helix</keyword>
<name>A0ABZ2XQD5_9RHOB</name>
<feature type="transmembrane region" description="Helical" evidence="1">
    <location>
        <begin position="93"/>
        <end position="112"/>
    </location>
</feature>
<evidence type="ECO:0000313" key="2">
    <source>
        <dbReference type="EMBL" id="WZK88306.1"/>
    </source>
</evidence>
<keyword evidence="1" id="KW-0812">Transmembrane</keyword>
<dbReference type="EMBL" id="CP123584">
    <property type="protein sequence ID" value="WZK88306.1"/>
    <property type="molecule type" value="Genomic_DNA"/>
</dbReference>
<organism evidence="2 3">
    <name type="scientific">Aliisedimentitalea scapharcae</name>
    <dbReference type="NCBI Taxonomy" id="1524259"/>
    <lineage>
        <taxon>Bacteria</taxon>
        <taxon>Pseudomonadati</taxon>
        <taxon>Pseudomonadota</taxon>
        <taxon>Alphaproteobacteria</taxon>
        <taxon>Rhodobacterales</taxon>
        <taxon>Roseobacteraceae</taxon>
        <taxon>Aliisedimentitalea</taxon>
    </lineage>
</organism>
<sequence>MKVSGIADDTGEAVTQEISDVSAEELQSMATLDLSTGELKAKIDNLDVSADVKALLFQIATKVIRVGETVVKIGQKILETVLTVIKSYPNTTFGVVFGAIAGTLISSIPVIGWVLGPVVTPILILFGMSAGAVMDISDKALERRVMASLVEFDALKSGVS</sequence>